<name>A0ABD3UZP0_SINWO</name>
<sequence>MMRMNLKILMNYSPCKVCADTIEEFTKKTKKYCETNISITFGIFYKVYTEKDDNINIEGLAKLRNAGIKLGLVWDSKHLKEIIEKMGTKEEREAREKRDR</sequence>
<proteinExistence type="predicted"/>
<comment type="caution">
    <text evidence="1">The sequence shown here is derived from an EMBL/GenBank/DDBJ whole genome shotgun (WGS) entry which is preliminary data.</text>
</comment>
<dbReference type="Pfam" id="PF18775">
    <property type="entry name" value="APOBEC4"/>
    <property type="match status" value="1"/>
</dbReference>
<evidence type="ECO:0000313" key="2">
    <source>
        <dbReference type="Proteomes" id="UP001634394"/>
    </source>
</evidence>
<protein>
    <submittedName>
        <fullName evidence="1">Uncharacterized protein</fullName>
    </submittedName>
</protein>
<dbReference type="Proteomes" id="UP001634394">
    <property type="component" value="Unassembled WGS sequence"/>
</dbReference>
<feature type="non-terminal residue" evidence="1">
    <location>
        <position position="100"/>
    </location>
</feature>
<dbReference type="EMBL" id="JBJQND010000014">
    <property type="protein sequence ID" value="KAL3854901.1"/>
    <property type="molecule type" value="Genomic_DNA"/>
</dbReference>
<organism evidence="1 2">
    <name type="scientific">Sinanodonta woodiana</name>
    <name type="common">Chinese pond mussel</name>
    <name type="synonym">Anodonta woodiana</name>
    <dbReference type="NCBI Taxonomy" id="1069815"/>
    <lineage>
        <taxon>Eukaryota</taxon>
        <taxon>Metazoa</taxon>
        <taxon>Spiralia</taxon>
        <taxon>Lophotrochozoa</taxon>
        <taxon>Mollusca</taxon>
        <taxon>Bivalvia</taxon>
        <taxon>Autobranchia</taxon>
        <taxon>Heteroconchia</taxon>
        <taxon>Palaeoheterodonta</taxon>
        <taxon>Unionida</taxon>
        <taxon>Unionoidea</taxon>
        <taxon>Unionidae</taxon>
        <taxon>Unioninae</taxon>
        <taxon>Sinanodonta</taxon>
    </lineage>
</organism>
<gene>
    <name evidence="1" type="ORF">ACJMK2_014136</name>
</gene>
<reference evidence="1 2" key="1">
    <citation type="submission" date="2024-11" db="EMBL/GenBank/DDBJ databases">
        <title>Chromosome-level genome assembly of the freshwater bivalve Anodonta woodiana.</title>
        <authorList>
            <person name="Chen X."/>
        </authorList>
    </citation>
    <scope>NUCLEOTIDE SEQUENCE [LARGE SCALE GENOMIC DNA]</scope>
    <source>
        <strain evidence="1">MN2024</strain>
        <tissue evidence="1">Gills</tissue>
    </source>
</reference>
<accession>A0ABD3UZP0</accession>
<dbReference type="Gene3D" id="3.40.140.10">
    <property type="entry name" value="Cytidine Deaminase, domain 2"/>
    <property type="match status" value="1"/>
</dbReference>
<keyword evidence="2" id="KW-1185">Reference proteome</keyword>
<evidence type="ECO:0000313" key="1">
    <source>
        <dbReference type="EMBL" id="KAL3854901.1"/>
    </source>
</evidence>
<dbReference type="AlphaFoldDB" id="A0ABD3UZP0"/>